<keyword evidence="4" id="KW-0539">Nucleus</keyword>
<evidence type="ECO:0000313" key="8">
    <source>
        <dbReference type="Proteomes" id="UP000504629"/>
    </source>
</evidence>
<protein>
    <submittedName>
        <fullName evidence="9 10">Uncharacterized protein LOC114239734</fullName>
    </submittedName>
</protein>
<dbReference type="PANTHER" id="PTHR10265">
    <property type="entry name" value="CYCLIN-DEPENDENT KINASE INHIBITOR 1"/>
    <property type="match status" value="1"/>
</dbReference>
<evidence type="ECO:0000256" key="1">
    <source>
        <dbReference type="ARBA" id="ARBA00004123"/>
    </source>
</evidence>
<dbReference type="InterPro" id="IPR003175">
    <property type="entry name" value="CDI_dom"/>
</dbReference>
<accession>A0A6J2J9D5</accession>
<dbReference type="RefSeq" id="XP_028025898.1">
    <property type="nucleotide sequence ID" value="XM_028170097.1"/>
</dbReference>
<keyword evidence="5" id="KW-0131">Cell cycle</keyword>
<name>A0A6J2J9D5_BOMMA</name>
<dbReference type="PANTHER" id="PTHR10265:SF45">
    <property type="entry name" value="DACAPO"/>
    <property type="match status" value="1"/>
</dbReference>
<comment type="similarity">
    <text evidence="2">Belongs to the CDI family.</text>
</comment>
<reference evidence="9 10" key="1">
    <citation type="submission" date="2025-04" db="UniProtKB">
        <authorList>
            <consortium name="RefSeq"/>
        </authorList>
    </citation>
    <scope>IDENTIFICATION</scope>
    <source>
        <tissue evidence="9 10">Silk gland</tissue>
    </source>
</reference>
<dbReference type="Gene3D" id="4.10.365.10">
    <property type="entry name" value="p27"/>
    <property type="match status" value="1"/>
</dbReference>
<evidence type="ECO:0000259" key="7">
    <source>
        <dbReference type="Pfam" id="PF02234"/>
    </source>
</evidence>
<keyword evidence="3" id="KW-0649">Protein kinase inhibitor</keyword>
<comment type="subcellular location">
    <subcellularLocation>
        <location evidence="1">Nucleus</location>
    </subcellularLocation>
</comment>
<dbReference type="RefSeq" id="XP_028025906.1">
    <property type="nucleotide sequence ID" value="XM_028170105.1"/>
</dbReference>
<evidence type="ECO:0000256" key="3">
    <source>
        <dbReference type="ARBA" id="ARBA00023013"/>
    </source>
</evidence>
<dbReference type="InterPro" id="IPR044898">
    <property type="entry name" value="CDI_dom_sf"/>
</dbReference>
<evidence type="ECO:0000256" key="4">
    <source>
        <dbReference type="ARBA" id="ARBA00023242"/>
    </source>
</evidence>
<proteinExistence type="inferred from homology"/>
<dbReference type="GeneID" id="114239734"/>
<dbReference type="GO" id="GO:0005634">
    <property type="term" value="C:nucleus"/>
    <property type="evidence" value="ECO:0007669"/>
    <property type="project" value="UniProtKB-SubCell"/>
</dbReference>
<feature type="domain" description="Cyclin-dependent kinase inhibitor" evidence="7">
    <location>
        <begin position="32"/>
        <end position="65"/>
    </location>
</feature>
<evidence type="ECO:0000313" key="9">
    <source>
        <dbReference type="RefSeq" id="XP_028025898.1"/>
    </source>
</evidence>
<dbReference type="OrthoDB" id="9940972at2759"/>
<dbReference type="Pfam" id="PF02234">
    <property type="entry name" value="CDI"/>
    <property type="match status" value="1"/>
</dbReference>
<evidence type="ECO:0000313" key="10">
    <source>
        <dbReference type="RefSeq" id="XP_028025906.1"/>
    </source>
</evidence>
<sequence>MRTMSPNNPVRRCLFPVDDLTEQAKIDNFANVLRESIARDREEKKRKFNFDFENEIPLDGVYEWYRTDGVNDWVAVKKDPCTDVIKEKPDALKQLENESTPRTNKDEKMPLLRKRRKSLGLVDDKGVRRKISFD</sequence>
<evidence type="ECO:0000256" key="6">
    <source>
        <dbReference type="SAM" id="MobiDB-lite"/>
    </source>
</evidence>
<dbReference type="AlphaFoldDB" id="A0A6J2J9D5"/>
<dbReference type="KEGG" id="bman:114239734"/>
<keyword evidence="8" id="KW-1185">Reference proteome</keyword>
<dbReference type="Proteomes" id="UP000504629">
    <property type="component" value="Unplaced"/>
</dbReference>
<feature type="region of interest" description="Disordered" evidence="6">
    <location>
        <begin position="88"/>
        <end position="110"/>
    </location>
</feature>
<evidence type="ECO:0000256" key="5">
    <source>
        <dbReference type="ARBA" id="ARBA00023306"/>
    </source>
</evidence>
<dbReference type="GO" id="GO:0004861">
    <property type="term" value="F:cyclin-dependent protein serine/threonine kinase inhibitor activity"/>
    <property type="evidence" value="ECO:0007669"/>
    <property type="project" value="InterPro"/>
</dbReference>
<gene>
    <name evidence="9 10" type="primary">LOC114239734</name>
</gene>
<evidence type="ECO:0000256" key="2">
    <source>
        <dbReference type="ARBA" id="ARBA00006726"/>
    </source>
</evidence>
<dbReference type="GO" id="GO:0051726">
    <property type="term" value="P:regulation of cell cycle"/>
    <property type="evidence" value="ECO:0007669"/>
    <property type="project" value="InterPro"/>
</dbReference>
<organism evidence="8 9">
    <name type="scientific">Bombyx mandarina</name>
    <name type="common">Wild silk moth</name>
    <name type="synonym">Wild silkworm</name>
    <dbReference type="NCBI Taxonomy" id="7092"/>
    <lineage>
        <taxon>Eukaryota</taxon>
        <taxon>Metazoa</taxon>
        <taxon>Ecdysozoa</taxon>
        <taxon>Arthropoda</taxon>
        <taxon>Hexapoda</taxon>
        <taxon>Insecta</taxon>
        <taxon>Pterygota</taxon>
        <taxon>Neoptera</taxon>
        <taxon>Endopterygota</taxon>
        <taxon>Lepidoptera</taxon>
        <taxon>Glossata</taxon>
        <taxon>Ditrysia</taxon>
        <taxon>Bombycoidea</taxon>
        <taxon>Bombycidae</taxon>
        <taxon>Bombycinae</taxon>
        <taxon>Bombyx</taxon>
    </lineage>
</organism>